<gene>
    <name evidence="1" type="ORF">CYNAS_LOCUS8513</name>
</gene>
<evidence type="ECO:0000313" key="2">
    <source>
        <dbReference type="Proteomes" id="UP001176961"/>
    </source>
</evidence>
<sequence>MASLPADYQANATWIMPAKVFYSEVMAIADHNSFVNVNDGFSFRLFGKPVVVDDNCKVDACGFGAVLVRTSAMAKISQKKGLPFNPIQGFGEDLSFCLKAKECGFDIWCDRLGQTMTLFEKTKAALRISTNALDTEIADNIETAKEELIRAGVSADAVSEEGSLVTRAVTNIRSYGDGT</sequence>
<keyword evidence="2" id="KW-1185">Reference proteome</keyword>
<dbReference type="EMBL" id="CATQJL010000200">
    <property type="protein sequence ID" value="CAJ0596530.1"/>
    <property type="molecule type" value="Genomic_DNA"/>
</dbReference>
<dbReference type="Proteomes" id="UP001176961">
    <property type="component" value="Unassembled WGS sequence"/>
</dbReference>
<dbReference type="InterPro" id="IPR029044">
    <property type="entry name" value="Nucleotide-diphossugar_trans"/>
</dbReference>
<organism evidence="1 2">
    <name type="scientific">Cylicocyclus nassatus</name>
    <name type="common">Nematode worm</name>
    <dbReference type="NCBI Taxonomy" id="53992"/>
    <lineage>
        <taxon>Eukaryota</taxon>
        <taxon>Metazoa</taxon>
        <taxon>Ecdysozoa</taxon>
        <taxon>Nematoda</taxon>
        <taxon>Chromadorea</taxon>
        <taxon>Rhabditida</taxon>
        <taxon>Rhabditina</taxon>
        <taxon>Rhabditomorpha</taxon>
        <taxon>Strongyloidea</taxon>
        <taxon>Strongylidae</taxon>
        <taxon>Cylicocyclus</taxon>
    </lineage>
</organism>
<dbReference type="SUPFAM" id="SSF53448">
    <property type="entry name" value="Nucleotide-diphospho-sugar transferases"/>
    <property type="match status" value="1"/>
</dbReference>
<reference evidence="1" key="1">
    <citation type="submission" date="2023-07" db="EMBL/GenBank/DDBJ databases">
        <authorList>
            <consortium name="CYATHOMIX"/>
        </authorList>
    </citation>
    <scope>NUCLEOTIDE SEQUENCE</scope>
    <source>
        <strain evidence="1">N/A</strain>
    </source>
</reference>
<comment type="caution">
    <text evidence="1">The sequence shown here is derived from an EMBL/GenBank/DDBJ whole genome shotgun (WGS) entry which is preliminary data.</text>
</comment>
<evidence type="ECO:0000313" key="1">
    <source>
        <dbReference type="EMBL" id="CAJ0596530.1"/>
    </source>
</evidence>
<protein>
    <submittedName>
        <fullName evidence="1">Uncharacterized protein</fullName>
    </submittedName>
</protein>
<dbReference type="AlphaFoldDB" id="A0AA36GQM8"/>
<name>A0AA36GQM8_CYLNA</name>
<accession>A0AA36GQM8</accession>
<proteinExistence type="predicted"/>